<dbReference type="EMBL" id="CP000627">
    <property type="protein sequence ID" value="ABQ22128.1"/>
    <property type="molecule type" value="Genomic_DNA"/>
</dbReference>
<dbReference type="eggNOG" id="COG2198">
    <property type="taxonomic scope" value="Bacteria"/>
</dbReference>
<dbReference type="Pfam" id="PF01584">
    <property type="entry name" value="CheW"/>
    <property type="match status" value="1"/>
</dbReference>
<protein>
    <recommendedName>
        <fullName evidence="3">Chemotaxis protein CheA</fullName>
        <ecNumber evidence="2">2.7.13.3</ecNumber>
    </recommendedName>
</protein>
<evidence type="ECO:0000256" key="7">
    <source>
        <dbReference type="ARBA" id="ARBA00023012"/>
    </source>
</evidence>
<dbReference type="PROSITE" id="PS50109">
    <property type="entry name" value="HIS_KIN"/>
    <property type="match status" value="1"/>
</dbReference>
<evidence type="ECO:0000313" key="14">
    <source>
        <dbReference type="Proteomes" id="UP000000249"/>
    </source>
</evidence>
<evidence type="ECO:0000313" key="13">
    <source>
        <dbReference type="EMBL" id="ABQ22128.1"/>
    </source>
</evidence>
<evidence type="ECO:0000259" key="12">
    <source>
        <dbReference type="PROSITE" id="PS50894"/>
    </source>
</evidence>
<dbReference type="PANTHER" id="PTHR43395">
    <property type="entry name" value="SENSOR HISTIDINE KINASE CHEA"/>
    <property type="match status" value="1"/>
</dbReference>
<dbReference type="SMR" id="A0A0H3ANX2"/>
<feature type="domain" description="Histidine kinase" evidence="10">
    <location>
        <begin position="380"/>
        <end position="625"/>
    </location>
</feature>
<feature type="domain" description="HPt" evidence="12">
    <location>
        <begin position="1"/>
        <end position="102"/>
    </location>
</feature>
<dbReference type="Gene3D" id="1.20.120.160">
    <property type="entry name" value="HPT domain"/>
    <property type="match status" value="1"/>
</dbReference>
<evidence type="ECO:0000256" key="9">
    <source>
        <dbReference type="PROSITE-ProRule" id="PRU00110"/>
    </source>
</evidence>
<gene>
    <name evidence="13" type="primary">cheA-1</name>
    <name evidence="13" type="ordered locus">VC0395_A1009</name>
</gene>
<evidence type="ECO:0000256" key="2">
    <source>
        <dbReference type="ARBA" id="ARBA00012438"/>
    </source>
</evidence>
<comment type="catalytic activity">
    <reaction evidence="1">
        <text>ATP + protein L-histidine = ADP + protein N-phospho-L-histidine.</text>
        <dbReference type="EC" id="2.7.13.3"/>
    </reaction>
</comment>
<dbReference type="InterPro" id="IPR002545">
    <property type="entry name" value="CheW-lke_dom"/>
</dbReference>
<dbReference type="GO" id="GO:0006935">
    <property type="term" value="P:chemotaxis"/>
    <property type="evidence" value="ECO:0007669"/>
    <property type="project" value="InterPro"/>
</dbReference>
<dbReference type="KEGG" id="vcr:VC395_1516"/>
<dbReference type="EC" id="2.7.13.3" evidence="2"/>
<keyword evidence="6" id="KW-0418">Kinase</keyword>
<dbReference type="CDD" id="cd00088">
    <property type="entry name" value="HPT"/>
    <property type="match status" value="1"/>
</dbReference>
<dbReference type="InterPro" id="IPR036061">
    <property type="entry name" value="CheW-like_dom_sf"/>
</dbReference>
<dbReference type="InterPro" id="IPR003594">
    <property type="entry name" value="HATPase_dom"/>
</dbReference>
<dbReference type="SUPFAM" id="SSF55874">
    <property type="entry name" value="ATPase domain of HSP90 chaperone/DNA topoisomerase II/histidine kinase"/>
    <property type="match status" value="1"/>
</dbReference>
<dbReference type="PANTHER" id="PTHR43395:SF1">
    <property type="entry name" value="CHEMOTAXIS PROTEIN CHEA"/>
    <property type="match status" value="1"/>
</dbReference>
<evidence type="ECO:0000256" key="3">
    <source>
        <dbReference type="ARBA" id="ARBA00021495"/>
    </source>
</evidence>
<name>A0A0H3ANX2_VIBC3</name>
<dbReference type="Pfam" id="PF02895">
    <property type="entry name" value="H-kinase_dim"/>
    <property type="match status" value="1"/>
</dbReference>
<dbReference type="PROSITE" id="PS50851">
    <property type="entry name" value="CHEW"/>
    <property type="match status" value="1"/>
</dbReference>
<keyword evidence="7" id="KW-0902">Two-component regulatory system</keyword>
<dbReference type="Pfam" id="PF02518">
    <property type="entry name" value="HATPase_c"/>
    <property type="match status" value="1"/>
</dbReference>
<dbReference type="Gene3D" id="1.10.287.560">
    <property type="entry name" value="Histidine kinase CheA-like, homodimeric domain"/>
    <property type="match status" value="1"/>
</dbReference>
<dbReference type="eggNOG" id="COG0643">
    <property type="taxonomic scope" value="Bacteria"/>
</dbReference>
<dbReference type="SUPFAM" id="SSF50341">
    <property type="entry name" value="CheW-like"/>
    <property type="match status" value="1"/>
</dbReference>
<dbReference type="GO" id="GO:0000155">
    <property type="term" value="F:phosphorelay sensor kinase activity"/>
    <property type="evidence" value="ECO:0007669"/>
    <property type="project" value="InterPro"/>
</dbReference>
<dbReference type="PROSITE" id="PS50894">
    <property type="entry name" value="HPT"/>
    <property type="match status" value="1"/>
</dbReference>
<dbReference type="SMART" id="SM00260">
    <property type="entry name" value="CheW"/>
    <property type="match status" value="1"/>
</dbReference>
<dbReference type="SUPFAM" id="SSF47384">
    <property type="entry name" value="Homodimeric domain of signal transducing histidine kinase"/>
    <property type="match status" value="1"/>
</dbReference>
<dbReference type="InterPro" id="IPR004358">
    <property type="entry name" value="Sig_transdc_His_kin-like_C"/>
</dbReference>
<evidence type="ECO:0000256" key="6">
    <source>
        <dbReference type="ARBA" id="ARBA00022777"/>
    </source>
</evidence>
<evidence type="ECO:0000256" key="8">
    <source>
        <dbReference type="ARBA" id="ARBA00035100"/>
    </source>
</evidence>
<dbReference type="SMART" id="SM01231">
    <property type="entry name" value="H-kinase_dim"/>
    <property type="match status" value="1"/>
</dbReference>
<dbReference type="PRINTS" id="PR00344">
    <property type="entry name" value="BCTRLSENSOR"/>
</dbReference>
<keyword evidence="4 9" id="KW-0597">Phosphoprotein</keyword>
<dbReference type="KEGG" id="vco:VC0395_A1009"/>
<organism evidence="13 14">
    <name type="scientific">Vibrio cholerae serotype O1 (strain ATCC 39541 / Classical Ogawa 395 / O395)</name>
    <dbReference type="NCBI Taxonomy" id="345073"/>
    <lineage>
        <taxon>Bacteria</taxon>
        <taxon>Pseudomonadati</taxon>
        <taxon>Pseudomonadota</taxon>
        <taxon>Gammaproteobacteria</taxon>
        <taxon>Vibrionales</taxon>
        <taxon>Vibrionaceae</taxon>
        <taxon>Vibrio</taxon>
    </lineage>
</organism>
<dbReference type="InterPro" id="IPR004105">
    <property type="entry name" value="CheA-like_dim"/>
</dbReference>
<dbReference type="Pfam" id="PF01627">
    <property type="entry name" value="Hpt"/>
    <property type="match status" value="1"/>
</dbReference>
<comment type="function">
    <text evidence="8">Involved in the transmission of sensory signals from the chemoreceptors to the flagellar motors. CheA is autophosphorylated; it can transfer its phosphate group to either CheB or CheY.</text>
</comment>
<keyword evidence="5" id="KW-0808">Transferase</keyword>
<dbReference type="InterPro" id="IPR005467">
    <property type="entry name" value="His_kinase_dom"/>
</dbReference>
<dbReference type="SMART" id="SM00387">
    <property type="entry name" value="HATPase_c"/>
    <property type="match status" value="1"/>
</dbReference>
<evidence type="ECO:0000259" key="11">
    <source>
        <dbReference type="PROSITE" id="PS50851"/>
    </source>
</evidence>
<dbReference type="PATRIC" id="fig|345073.21.peg.1468"/>
<evidence type="ECO:0000256" key="4">
    <source>
        <dbReference type="ARBA" id="ARBA00022553"/>
    </source>
</evidence>
<dbReference type="GO" id="GO:0005737">
    <property type="term" value="C:cytoplasm"/>
    <property type="evidence" value="ECO:0007669"/>
    <property type="project" value="InterPro"/>
</dbReference>
<evidence type="ECO:0000256" key="1">
    <source>
        <dbReference type="ARBA" id="ARBA00000085"/>
    </source>
</evidence>
<dbReference type="InterPro" id="IPR036890">
    <property type="entry name" value="HATPase_C_sf"/>
</dbReference>
<dbReference type="FunFam" id="3.30.565.10:FF:000016">
    <property type="entry name" value="Chemotaxis protein CheA, putative"/>
    <property type="match status" value="1"/>
</dbReference>
<dbReference type="InterPro" id="IPR036641">
    <property type="entry name" value="HPT_dom_sf"/>
</dbReference>
<evidence type="ECO:0000259" key="10">
    <source>
        <dbReference type="PROSITE" id="PS50109"/>
    </source>
</evidence>
<dbReference type="Gene3D" id="3.30.565.10">
    <property type="entry name" value="Histidine kinase-like ATPase, C-terminal domain"/>
    <property type="match status" value="1"/>
</dbReference>
<evidence type="ECO:0000256" key="5">
    <source>
        <dbReference type="ARBA" id="ARBA00022679"/>
    </source>
</evidence>
<dbReference type="CDD" id="cd16916">
    <property type="entry name" value="HATPase_CheA-like"/>
    <property type="match status" value="1"/>
</dbReference>
<dbReference type="InterPro" id="IPR051315">
    <property type="entry name" value="Bact_Chemotaxis_CheA"/>
</dbReference>
<feature type="modified residue" description="Phosphohistidine" evidence="9">
    <location>
        <position position="44"/>
    </location>
</feature>
<dbReference type="InterPro" id="IPR037006">
    <property type="entry name" value="CheA-like_homodim_sf"/>
</dbReference>
<proteinExistence type="predicted"/>
<dbReference type="SMART" id="SM00073">
    <property type="entry name" value="HPT"/>
    <property type="match status" value="1"/>
</dbReference>
<feature type="domain" description="CheW-like" evidence="11">
    <location>
        <begin position="627"/>
        <end position="761"/>
    </location>
</feature>
<dbReference type="OrthoDB" id="9803176at2"/>
<dbReference type="InterPro" id="IPR008207">
    <property type="entry name" value="Sig_transdc_His_kin_Hpt_dom"/>
</dbReference>
<dbReference type="Proteomes" id="UP000000249">
    <property type="component" value="Chromosome 1"/>
</dbReference>
<dbReference type="Gene3D" id="2.30.30.40">
    <property type="entry name" value="SH3 Domains"/>
    <property type="match status" value="1"/>
</dbReference>
<reference evidence="13 14" key="1">
    <citation type="submission" date="2007-03" db="EMBL/GenBank/DDBJ databases">
        <authorList>
            <person name="Heidelberg J."/>
        </authorList>
    </citation>
    <scope>NUCLEOTIDE SEQUENCE [LARGE SCALE GENOMIC DNA]</scope>
    <source>
        <strain evidence="14">ATCC 39541 / Classical Ogawa 395 / O395</strain>
    </source>
</reference>
<dbReference type="AlphaFoldDB" id="A0A0H3ANX2"/>
<accession>A0A0H3ANX2</accession>
<dbReference type="SUPFAM" id="SSF47226">
    <property type="entry name" value="Histidine-containing phosphotransfer domain, HPT domain"/>
    <property type="match status" value="1"/>
</dbReference>
<sequence>MNPIMQNFIIESRDLIESAARGLLALEANPDDKAIINELFREIHTVKGASGILDNIAPFTQLAHRMEDLMQKVRDGHVALNGTMLDLMLGCCDQFLLWIEELEQHQELSAEAVSISKQMIAQLAPLTQAAPTHTPTPAVAAQEETATLSISELTELLGRDCFNDVEALLEHPDALLLIYTPDKQCFFSGDDPLAWMRSVEKVSWRKVVLIPDSEPFDTYQAQMQFLLLTQSAKKDLEQQLAPIEGQYRLYRIQSDNLPTAPIDQRTQYVERIVKQQIALLREEQVSESVRAGTFLSIKNLYCALSQQISDRPAPLPESVSADELITLFDNILLSFAHRTAIIDKCENEPAQPSAITVNEQLDKVKKKQIKTLKVDQEKVDLLMDLVGELIVAKNSMQYLAYRAENEFGVRKLAQDIKAEQSVISRLAEDLQSVVMQVRMVPLATVFQRYPRLIRDISRKLGKQVDLIIEGEDTEADKSIVEDLSEPLVHLIRNALDHGIESPDIRREQGKNPTGKITLSAFTLDDSVIIKMSDDGKGVDVERVKTKALERGLVEASKLERMSQQEIIHLIFEPGFSTVEQVSDLSGRGVGMDAVRTAIERNGGTLTLSSEPGKGSEITMILPLSMTISRVMMFELEQQSFAIPIESVIQTLKISRHKDIRRVKNLDTFILRGETVPILYLKRAFEMNSAQIYPDIQPILVVRVGDDVLGLAVDRLQEGQDVIIKPLEGALATFSIYRGAAIMGDGRVLLVLDTEEVVKHAR</sequence>
<dbReference type="InterPro" id="IPR036097">
    <property type="entry name" value="HisK_dim/P_sf"/>
</dbReference>